<accession>A0A1G2CUG3</accession>
<dbReference type="EMBL" id="MHLH01000008">
    <property type="protein sequence ID" value="OGZ04321.1"/>
    <property type="molecule type" value="Genomic_DNA"/>
</dbReference>
<evidence type="ECO:0000313" key="3">
    <source>
        <dbReference type="EMBL" id="OGZ04321.1"/>
    </source>
</evidence>
<keyword evidence="2" id="KW-0472">Membrane</keyword>
<dbReference type="Proteomes" id="UP000178841">
    <property type="component" value="Unassembled WGS sequence"/>
</dbReference>
<dbReference type="InterPro" id="IPR024414">
    <property type="entry name" value="Uncharacterised_PrgI"/>
</dbReference>
<evidence type="ECO:0008006" key="5">
    <source>
        <dbReference type="Google" id="ProtNLM"/>
    </source>
</evidence>
<feature type="region of interest" description="Disordered" evidence="1">
    <location>
        <begin position="93"/>
        <end position="116"/>
    </location>
</feature>
<organism evidence="3 4">
    <name type="scientific">Candidatus Lloydbacteria bacterium RIFCSPHIGHO2_01_FULL_41_20</name>
    <dbReference type="NCBI Taxonomy" id="1798657"/>
    <lineage>
        <taxon>Bacteria</taxon>
        <taxon>Candidatus Lloydiibacteriota</taxon>
    </lineage>
</organism>
<evidence type="ECO:0000313" key="4">
    <source>
        <dbReference type="Proteomes" id="UP000178841"/>
    </source>
</evidence>
<name>A0A1G2CUG3_9BACT</name>
<gene>
    <name evidence="3" type="ORF">A2648_01075</name>
</gene>
<keyword evidence="2" id="KW-0812">Transmembrane</keyword>
<proteinExistence type="predicted"/>
<feature type="transmembrane region" description="Helical" evidence="2">
    <location>
        <begin position="20"/>
        <end position="38"/>
    </location>
</feature>
<sequence>MQFRVPQFIEIEDKIFGPFTFKQFLYLVGGAGISFVLYRALPFFIAIIFILPIIGFSLALAFYKVNSKPFVFVVEAFIKYYFSQKLYLWKKEEKKRGPKQKGPDEAPLESSPVPRISDSKLKELSWSLDVLDLNKEDSSTTF</sequence>
<reference evidence="3 4" key="1">
    <citation type="journal article" date="2016" name="Nat. Commun.">
        <title>Thousands of microbial genomes shed light on interconnected biogeochemical processes in an aquifer system.</title>
        <authorList>
            <person name="Anantharaman K."/>
            <person name="Brown C.T."/>
            <person name="Hug L.A."/>
            <person name="Sharon I."/>
            <person name="Castelle C.J."/>
            <person name="Probst A.J."/>
            <person name="Thomas B.C."/>
            <person name="Singh A."/>
            <person name="Wilkins M.J."/>
            <person name="Karaoz U."/>
            <person name="Brodie E.L."/>
            <person name="Williams K.H."/>
            <person name="Hubbard S.S."/>
            <person name="Banfield J.F."/>
        </authorList>
    </citation>
    <scope>NUCLEOTIDE SEQUENCE [LARGE SCALE GENOMIC DNA]</scope>
</reference>
<dbReference type="STRING" id="1798657.A2648_01075"/>
<comment type="caution">
    <text evidence="3">The sequence shown here is derived from an EMBL/GenBank/DDBJ whole genome shotgun (WGS) entry which is preliminary data.</text>
</comment>
<feature type="transmembrane region" description="Helical" evidence="2">
    <location>
        <begin position="43"/>
        <end position="63"/>
    </location>
</feature>
<evidence type="ECO:0000256" key="1">
    <source>
        <dbReference type="SAM" id="MobiDB-lite"/>
    </source>
</evidence>
<dbReference type="AlphaFoldDB" id="A0A1G2CUG3"/>
<protein>
    <recommendedName>
        <fullName evidence="5">PrgI family protein</fullName>
    </recommendedName>
</protein>
<evidence type="ECO:0000256" key="2">
    <source>
        <dbReference type="SAM" id="Phobius"/>
    </source>
</evidence>
<keyword evidence="2" id="KW-1133">Transmembrane helix</keyword>
<dbReference type="Pfam" id="PF12666">
    <property type="entry name" value="PrgI"/>
    <property type="match status" value="1"/>
</dbReference>